<evidence type="ECO:0000259" key="2">
    <source>
        <dbReference type="Pfam" id="PF06439"/>
    </source>
</evidence>
<name>A0A162LMV2_CORDF</name>
<evidence type="ECO:0000313" key="4">
    <source>
        <dbReference type="Proteomes" id="UP000076881"/>
    </source>
</evidence>
<dbReference type="Proteomes" id="UP000076881">
    <property type="component" value="Unassembled WGS sequence"/>
</dbReference>
<feature type="region of interest" description="Disordered" evidence="1">
    <location>
        <begin position="270"/>
        <end position="301"/>
    </location>
</feature>
<dbReference type="Gene3D" id="2.60.120.560">
    <property type="entry name" value="Exo-inulinase, domain 1"/>
    <property type="match status" value="2"/>
</dbReference>
<comment type="caution">
    <text evidence="3">The sequence shown here is derived from an EMBL/GenBank/DDBJ whole genome shotgun (WGS) entry which is preliminary data.</text>
</comment>
<feature type="domain" description="3-keto-alpha-glucoside-1,2-lyase/3-keto-2-hydroxy-glucal hydratase" evidence="2">
    <location>
        <begin position="486"/>
        <end position="631"/>
    </location>
</feature>
<reference evidence="3 4" key="1">
    <citation type="journal article" date="2016" name="Genome Biol. Evol.">
        <title>Divergent and convergent evolution of fungal pathogenicity.</title>
        <authorList>
            <person name="Shang Y."/>
            <person name="Xiao G."/>
            <person name="Zheng P."/>
            <person name="Cen K."/>
            <person name="Zhan S."/>
            <person name="Wang C."/>
        </authorList>
    </citation>
    <scope>NUCLEOTIDE SEQUENCE [LARGE SCALE GENOMIC DNA]</scope>
    <source>
        <strain evidence="3 4">RCEF 1005</strain>
    </source>
</reference>
<keyword evidence="4" id="KW-1185">Reference proteome</keyword>
<feature type="domain" description="3-keto-alpha-glucoside-1,2-lyase/3-keto-2-hydroxy-glucal hydratase" evidence="2">
    <location>
        <begin position="316"/>
        <end position="477"/>
    </location>
</feature>
<evidence type="ECO:0000313" key="3">
    <source>
        <dbReference type="EMBL" id="OAA72984.1"/>
    </source>
</evidence>
<proteinExistence type="predicted"/>
<dbReference type="InterPro" id="IPR010496">
    <property type="entry name" value="AL/BT2_dom"/>
</dbReference>
<dbReference type="Pfam" id="PF06439">
    <property type="entry name" value="3keto-disac_hyd"/>
    <property type="match status" value="2"/>
</dbReference>
<dbReference type="EMBL" id="AZHF01000007">
    <property type="protein sequence ID" value="OAA72984.1"/>
    <property type="molecule type" value="Genomic_DNA"/>
</dbReference>
<evidence type="ECO:0000256" key="1">
    <source>
        <dbReference type="SAM" id="MobiDB-lite"/>
    </source>
</evidence>
<accession>A0A162LMV2</accession>
<dbReference type="STRING" id="1081108.A0A162LMV2"/>
<feature type="compositionally biased region" description="Low complexity" evidence="1">
    <location>
        <begin position="272"/>
        <end position="301"/>
    </location>
</feature>
<dbReference type="OrthoDB" id="4865829at2759"/>
<organism evidence="3 4">
    <name type="scientific">Akanthomyces lecanii RCEF 1005</name>
    <dbReference type="NCBI Taxonomy" id="1081108"/>
    <lineage>
        <taxon>Eukaryota</taxon>
        <taxon>Fungi</taxon>
        <taxon>Dikarya</taxon>
        <taxon>Ascomycota</taxon>
        <taxon>Pezizomycotina</taxon>
        <taxon>Sordariomycetes</taxon>
        <taxon>Hypocreomycetidae</taxon>
        <taxon>Hypocreales</taxon>
        <taxon>Cordycipitaceae</taxon>
        <taxon>Akanthomyces</taxon>
        <taxon>Cordyceps confragosa</taxon>
    </lineage>
</organism>
<dbReference type="GO" id="GO:0016787">
    <property type="term" value="F:hydrolase activity"/>
    <property type="evidence" value="ECO:0007669"/>
    <property type="project" value="InterPro"/>
</dbReference>
<sequence length="650" mass="69363">MSVTGSSPIYVDYFDFFPNASNIIAVSYGDVSKSFAAPVSSKSAAITGYDWTQPFPGTKKDGHGVYLNVGKEMPLSEKIVEDGTTVLTSLTFGAPDSLMSGGHPKAMDKSWSLCRHVFISTTPAVKTAVDGGDSQCSFLSADCAKDLKASLTDSWGTADQDSMCSAFIFDMIPESCFDSFGKSRQDVMAFDSTTLADPDLELLQTSKAQELYSWRMGTGFHGPGNALSYQMAANRTYLVATVWGYSRGAKNQKTPEVSFGCVSPGDAYVPRPTSTTSTTSSSSTPTSTSTSTQLPTATPLPTDVAFSDDFSSGKMDRWFIDSGTFVAETNAMVGFGADGGRAFIRSNYADFLYDADITPTLNGSTHDSGLLFRVKNIQREHGYEGYYAGISASGYVVLGRSGDGQGGLDYKELGRVKADIKPDVAHHVRVQAIGSDLAVFVDDLATPKITAKDSAYYTGMDGVQVNLAASAFDNIRLSPLLFHDEFDSDNSDSWTVVDGKVAAGSGELVAFAPGAKALINKGTFSDFAYEADVTFNVPSGNGGLIFRVGTAGAGDDAYQGYYAGIENGSVLLGVANNNWKELKRAVAADIKARQPYRMRVEAKGDSISVFVGDMTKARLTVKDSTYKSGKNGVRTVKTPLMTDNVRVYAL</sequence>
<gene>
    <name evidence="3" type="ORF">LEL_08768</name>
</gene>
<dbReference type="AlphaFoldDB" id="A0A162LMV2"/>
<protein>
    <recommendedName>
        <fullName evidence="2">3-keto-alpha-glucoside-1,2-lyase/3-keto-2-hydroxy-glucal hydratase domain-containing protein</fullName>
    </recommendedName>
</protein>